<evidence type="ECO:0000313" key="2">
    <source>
        <dbReference type="EMBL" id="KAK3341861.1"/>
    </source>
</evidence>
<evidence type="ECO:0000313" key="3">
    <source>
        <dbReference type="Proteomes" id="UP001275084"/>
    </source>
</evidence>
<evidence type="ECO:0000259" key="1">
    <source>
        <dbReference type="Pfam" id="PF01738"/>
    </source>
</evidence>
<dbReference type="Gene3D" id="3.40.50.1820">
    <property type="entry name" value="alpha/beta hydrolase"/>
    <property type="match status" value="1"/>
</dbReference>
<comment type="caution">
    <text evidence="2">The sequence shown here is derived from an EMBL/GenBank/DDBJ whole genome shotgun (WGS) entry which is preliminary data.</text>
</comment>
<organism evidence="2 3">
    <name type="scientific">Lasiosphaeria hispida</name>
    <dbReference type="NCBI Taxonomy" id="260671"/>
    <lineage>
        <taxon>Eukaryota</taxon>
        <taxon>Fungi</taxon>
        <taxon>Dikarya</taxon>
        <taxon>Ascomycota</taxon>
        <taxon>Pezizomycotina</taxon>
        <taxon>Sordariomycetes</taxon>
        <taxon>Sordariomycetidae</taxon>
        <taxon>Sordariales</taxon>
        <taxon>Lasiosphaeriaceae</taxon>
        <taxon>Lasiosphaeria</taxon>
    </lineage>
</organism>
<reference evidence="2" key="1">
    <citation type="journal article" date="2023" name="Mol. Phylogenet. Evol.">
        <title>Genome-scale phylogeny and comparative genomics of the fungal order Sordariales.</title>
        <authorList>
            <person name="Hensen N."/>
            <person name="Bonometti L."/>
            <person name="Westerberg I."/>
            <person name="Brannstrom I.O."/>
            <person name="Guillou S."/>
            <person name="Cros-Aarteil S."/>
            <person name="Calhoun S."/>
            <person name="Haridas S."/>
            <person name="Kuo A."/>
            <person name="Mondo S."/>
            <person name="Pangilinan J."/>
            <person name="Riley R."/>
            <person name="LaButti K."/>
            <person name="Andreopoulos B."/>
            <person name="Lipzen A."/>
            <person name="Chen C."/>
            <person name="Yan M."/>
            <person name="Daum C."/>
            <person name="Ng V."/>
            <person name="Clum A."/>
            <person name="Steindorff A."/>
            <person name="Ohm R.A."/>
            <person name="Martin F."/>
            <person name="Silar P."/>
            <person name="Natvig D.O."/>
            <person name="Lalanne C."/>
            <person name="Gautier V."/>
            <person name="Ament-Velasquez S.L."/>
            <person name="Kruys A."/>
            <person name="Hutchinson M.I."/>
            <person name="Powell A.J."/>
            <person name="Barry K."/>
            <person name="Miller A.N."/>
            <person name="Grigoriev I.V."/>
            <person name="Debuchy R."/>
            <person name="Gladieux P."/>
            <person name="Hiltunen Thoren M."/>
            <person name="Johannesson H."/>
        </authorList>
    </citation>
    <scope>NUCLEOTIDE SEQUENCE</scope>
    <source>
        <strain evidence="2">CBS 955.72</strain>
    </source>
</reference>
<name>A0AAJ0M8X4_9PEZI</name>
<reference evidence="2" key="2">
    <citation type="submission" date="2023-06" db="EMBL/GenBank/DDBJ databases">
        <authorList>
            <consortium name="Lawrence Berkeley National Laboratory"/>
            <person name="Haridas S."/>
            <person name="Hensen N."/>
            <person name="Bonometti L."/>
            <person name="Westerberg I."/>
            <person name="Brannstrom I.O."/>
            <person name="Guillou S."/>
            <person name="Cros-Aarteil S."/>
            <person name="Calhoun S."/>
            <person name="Kuo A."/>
            <person name="Mondo S."/>
            <person name="Pangilinan J."/>
            <person name="Riley R."/>
            <person name="Labutti K."/>
            <person name="Andreopoulos B."/>
            <person name="Lipzen A."/>
            <person name="Chen C."/>
            <person name="Yanf M."/>
            <person name="Daum C."/>
            <person name="Ng V."/>
            <person name="Clum A."/>
            <person name="Steindorff A."/>
            <person name="Ohm R."/>
            <person name="Martin F."/>
            <person name="Silar P."/>
            <person name="Natvig D."/>
            <person name="Lalanne C."/>
            <person name="Gautier V."/>
            <person name="Ament-Velasquez S.L."/>
            <person name="Kruys A."/>
            <person name="Hutchinson M.I."/>
            <person name="Powell A.J."/>
            <person name="Barry K."/>
            <person name="Miller A.N."/>
            <person name="Grigoriev I.V."/>
            <person name="Debuchy R."/>
            <person name="Gladieux P."/>
            <person name="Thoren M.H."/>
            <person name="Johannesson H."/>
        </authorList>
    </citation>
    <scope>NUCLEOTIDE SEQUENCE</scope>
    <source>
        <strain evidence="2">CBS 955.72</strain>
    </source>
</reference>
<dbReference type="Proteomes" id="UP001275084">
    <property type="component" value="Unassembled WGS sequence"/>
</dbReference>
<dbReference type="PANTHER" id="PTHR17630:SF105">
    <property type="entry name" value="DIENELACTONE HYDROLASE FAMILY PROTEIN (AFU_ORTHOLOGUE AFUA_4G08790)"/>
    <property type="match status" value="1"/>
</dbReference>
<keyword evidence="3" id="KW-1185">Reference proteome</keyword>
<dbReference type="GO" id="GO:0016787">
    <property type="term" value="F:hydrolase activity"/>
    <property type="evidence" value="ECO:0007669"/>
    <property type="project" value="UniProtKB-KW"/>
</dbReference>
<protein>
    <submittedName>
        <fullName evidence="2">Dienelactone hydrolase</fullName>
    </submittedName>
</protein>
<dbReference type="SUPFAM" id="SSF53474">
    <property type="entry name" value="alpha/beta-Hydrolases"/>
    <property type="match status" value="1"/>
</dbReference>
<sequence length="287" mass="31144">MSCPDCFKGTLRGDVIPRGKEAPLHGLDTYTSTPPPGAAPLGTVILIADAFGWKLRNTRALADAYAARVPCTVHVPDVMGGRAPPEALMALMEYTPPAASWLPVRLALRAWALTRAVPLLARFLFYNRRSVVRPRVLAFVRAVRAEAGPQAKVGVAGFCWGGMYAVQLTHDAPENMSVNGRAVVDCAFTAHPTFTKVPGDVEKVVRPLSVANGDDDEQMGARAMVRLRAILDAKNEAAGELVHEAVVYPGARHGFAVRGDRADALQKERGERSEEQAVRWFRVHFQG</sequence>
<dbReference type="InterPro" id="IPR002925">
    <property type="entry name" value="Dienelactn_hydro"/>
</dbReference>
<dbReference type="Pfam" id="PF01738">
    <property type="entry name" value="DLH"/>
    <property type="match status" value="1"/>
</dbReference>
<dbReference type="PANTHER" id="PTHR17630">
    <property type="entry name" value="DIENELACTONE HYDROLASE"/>
    <property type="match status" value="1"/>
</dbReference>
<keyword evidence="2" id="KW-0378">Hydrolase</keyword>
<feature type="domain" description="Dienelactone hydrolase" evidence="1">
    <location>
        <begin position="29"/>
        <end position="283"/>
    </location>
</feature>
<proteinExistence type="predicted"/>
<gene>
    <name evidence="2" type="ORF">B0T25DRAFT_626361</name>
</gene>
<dbReference type="InterPro" id="IPR029058">
    <property type="entry name" value="AB_hydrolase_fold"/>
</dbReference>
<dbReference type="EMBL" id="JAUIQD010000008">
    <property type="protein sequence ID" value="KAK3341861.1"/>
    <property type="molecule type" value="Genomic_DNA"/>
</dbReference>
<accession>A0AAJ0M8X4</accession>
<dbReference type="AlphaFoldDB" id="A0AAJ0M8X4"/>